<dbReference type="GO" id="GO:0006508">
    <property type="term" value="P:proteolysis"/>
    <property type="evidence" value="ECO:0007669"/>
    <property type="project" value="UniProtKB-KW"/>
</dbReference>
<gene>
    <name evidence="8" type="ORF">K4G66_30000</name>
</gene>
<dbReference type="PANTHER" id="PTHR15462">
    <property type="entry name" value="SERINE PROTEASE"/>
    <property type="match status" value="1"/>
</dbReference>
<evidence type="ECO:0000313" key="8">
    <source>
        <dbReference type="EMBL" id="WKN36598.1"/>
    </source>
</evidence>
<feature type="region of interest" description="Disordered" evidence="7">
    <location>
        <begin position="1"/>
        <end position="27"/>
    </location>
</feature>
<dbReference type="PROSITE" id="PS00134">
    <property type="entry name" value="TRYPSIN_HIS"/>
    <property type="match status" value="1"/>
</dbReference>
<dbReference type="InterPro" id="IPR018114">
    <property type="entry name" value="TRYPSIN_HIS"/>
</dbReference>
<protein>
    <recommendedName>
        <fullName evidence="6">Serine protease</fullName>
        <ecNumber evidence="6">3.4.21.-</ecNumber>
    </recommendedName>
</protein>
<evidence type="ECO:0000256" key="3">
    <source>
        <dbReference type="ARBA" id="ARBA00022729"/>
    </source>
</evidence>
<evidence type="ECO:0000256" key="7">
    <source>
        <dbReference type="SAM" id="MobiDB-lite"/>
    </source>
</evidence>
<proteinExistence type="inferred from homology"/>
<dbReference type="Gene3D" id="2.40.10.10">
    <property type="entry name" value="Trypsin-like serine proteases"/>
    <property type="match status" value="2"/>
</dbReference>
<dbReference type="InterPro" id="IPR043504">
    <property type="entry name" value="Peptidase_S1_PA_chymotrypsin"/>
</dbReference>
<dbReference type="PANTHER" id="PTHR15462:SF8">
    <property type="entry name" value="SERINE PROTEASE"/>
    <property type="match status" value="1"/>
</dbReference>
<evidence type="ECO:0000256" key="5">
    <source>
        <dbReference type="ARBA" id="ARBA00022825"/>
    </source>
</evidence>
<evidence type="ECO:0000256" key="1">
    <source>
        <dbReference type="ARBA" id="ARBA00008764"/>
    </source>
</evidence>
<reference evidence="8" key="1">
    <citation type="journal article" date="2023" name="Comput. Struct. Biotechnol. J.">
        <title>Discovery of a novel marine Bacteroidetes with a rich repertoire of carbohydrate-active enzymes.</title>
        <authorList>
            <person name="Chen B."/>
            <person name="Liu G."/>
            <person name="Chen Q."/>
            <person name="Wang H."/>
            <person name="Liu L."/>
            <person name="Tang K."/>
        </authorList>
    </citation>
    <scope>NUCLEOTIDE SEQUENCE</scope>
    <source>
        <strain evidence="8">TK19036</strain>
    </source>
</reference>
<dbReference type="EMBL" id="CP120682">
    <property type="protein sequence ID" value="WKN36598.1"/>
    <property type="molecule type" value="Genomic_DNA"/>
</dbReference>
<dbReference type="InterPro" id="IPR050966">
    <property type="entry name" value="Glutamyl_endopeptidase"/>
</dbReference>
<keyword evidence="3" id="KW-0732">Signal</keyword>
<accession>A0AA49GLY5</accession>
<dbReference type="InterPro" id="IPR008256">
    <property type="entry name" value="Peptidase_S1B"/>
</dbReference>
<keyword evidence="2 6" id="KW-0645">Protease</keyword>
<keyword evidence="5 6" id="KW-0720">Serine protease</keyword>
<comment type="similarity">
    <text evidence="1 6">Belongs to the peptidase S1B family.</text>
</comment>
<dbReference type="EC" id="3.4.21.-" evidence="6"/>
<dbReference type="SUPFAM" id="SSF50494">
    <property type="entry name" value="Trypsin-like serine proteases"/>
    <property type="match status" value="1"/>
</dbReference>
<dbReference type="AlphaFoldDB" id="A0AA49GLY5"/>
<evidence type="ECO:0000256" key="2">
    <source>
        <dbReference type="ARBA" id="ARBA00022670"/>
    </source>
</evidence>
<keyword evidence="4 6" id="KW-0378">Hydrolase</keyword>
<sequence>MTNNEGPLGLDRLRELNPEPPQRKPPRSIHVNLAAFNLPDSVEPRIEKDWSDPSAYRVVADLPGEPVELESHREVVKTHLYDRLPAQELDTSIFEQFSKVERIDGNRLPYAPMQFIPQVSQLDMEIAERFRKRGDGEDRPTNIFGTDDRYIYQDSSFPWRTVGRVWTQNGACAGCTIGPRLVLTASHCINWLSGGGTGWVKFSPAYYNGNGPWGEFYATRVIYWNKAMGGLTDLETAFDYVVLVMNDYVGNMVGYPGYRSYSSSWNGDAVWQHMGYPGDLTSTQRPAFQGNCSVSSTSSESLSGQSGLVMGHFNDATGGHSGGPIWGWWNGEAWPRVVGVQSAEASVPAFNTSGDNEFGGGAALSALISYARSNYP</sequence>
<evidence type="ECO:0000256" key="4">
    <source>
        <dbReference type="ARBA" id="ARBA00022801"/>
    </source>
</evidence>
<organism evidence="8">
    <name type="scientific">Roseihalotalea indica</name>
    <dbReference type="NCBI Taxonomy" id="2867963"/>
    <lineage>
        <taxon>Bacteria</taxon>
        <taxon>Pseudomonadati</taxon>
        <taxon>Bacteroidota</taxon>
        <taxon>Cytophagia</taxon>
        <taxon>Cytophagales</taxon>
        <taxon>Catalimonadaceae</taxon>
        <taxon>Roseihalotalea</taxon>
    </lineage>
</organism>
<dbReference type="InterPro" id="IPR009003">
    <property type="entry name" value="Peptidase_S1_PA"/>
</dbReference>
<evidence type="ECO:0000256" key="6">
    <source>
        <dbReference type="RuleBase" id="RU004296"/>
    </source>
</evidence>
<dbReference type="PRINTS" id="PR00839">
    <property type="entry name" value="V8PROTEASE"/>
</dbReference>
<dbReference type="GO" id="GO:0004252">
    <property type="term" value="F:serine-type endopeptidase activity"/>
    <property type="evidence" value="ECO:0007669"/>
    <property type="project" value="InterPro"/>
</dbReference>
<name>A0AA49GLY5_9BACT</name>
<reference evidence="8" key="2">
    <citation type="journal article" date="2024" name="Antonie Van Leeuwenhoek">
        <title>Roseihalotalea indica gen. nov., sp. nov., a halophilic Bacteroidetes from mesopelagic Southwest Indian Ocean with higher carbohydrate metabolic potential.</title>
        <authorList>
            <person name="Chen B."/>
            <person name="Zhang M."/>
            <person name="Lin D."/>
            <person name="Ye J."/>
            <person name="Tang K."/>
        </authorList>
    </citation>
    <scope>NUCLEOTIDE SEQUENCE</scope>
    <source>
        <strain evidence="8">TK19036</strain>
    </source>
</reference>